<feature type="region of interest" description="Disordered" evidence="1">
    <location>
        <begin position="21"/>
        <end position="48"/>
    </location>
</feature>
<evidence type="ECO:0000256" key="1">
    <source>
        <dbReference type="SAM" id="MobiDB-lite"/>
    </source>
</evidence>
<keyword evidence="3" id="KW-1185">Reference proteome</keyword>
<reference evidence="2 3" key="1">
    <citation type="submission" date="2019-05" db="EMBL/GenBank/DDBJ databases">
        <title>Another draft genome of Portunus trituberculatus and its Hox gene families provides insights of decapod evolution.</title>
        <authorList>
            <person name="Jeong J.-H."/>
            <person name="Song I."/>
            <person name="Kim S."/>
            <person name="Choi T."/>
            <person name="Kim D."/>
            <person name="Ryu S."/>
            <person name="Kim W."/>
        </authorList>
    </citation>
    <scope>NUCLEOTIDE SEQUENCE [LARGE SCALE GENOMIC DNA]</scope>
    <source>
        <tissue evidence="2">Muscle</tissue>
    </source>
</reference>
<accession>A0A5B7GGG9</accession>
<name>A0A5B7GGG9_PORTR</name>
<evidence type="ECO:0000313" key="2">
    <source>
        <dbReference type="EMBL" id="MPC58032.1"/>
    </source>
</evidence>
<organism evidence="2 3">
    <name type="scientific">Portunus trituberculatus</name>
    <name type="common">Swimming crab</name>
    <name type="synonym">Neptunus trituberculatus</name>
    <dbReference type="NCBI Taxonomy" id="210409"/>
    <lineage>
        <taxon>Eukaryota</taxon>
        <taxon>Metazoa</taxon>
        <taxon>Ecdysozoa</taxon>
        <taxon>Arthropoda</taxon>
        <taxon>Crustacea</taxon>
        <taxon>Multicrustacea</taxon>
        <taxon>Malacostraca</taxon>
        <taxon>Eumalacostraca</taxon>
        <taxon>Eucarida</taxon>
        <taxon>Decapoda</taxon>
        <taxon>Pleocyemata</taxon>
        <taxon>Brachyura</taxon>
        <taxon>Eubrachyura</taxon>
        <taxon>Portunoidea</taxon>
        <taxon>Portunidae</taxon>
        <taxon>Portuninae</taxon>
        <taxon>Portunus</taxon>
    </lineage>
</organism>
<evidence type="ECO:0000313" key="3">
    <source>
        <dbReference type="Proteomes" id="UP000324222"/>
    </source>
</evidence>
<dbReference type="Proteomes" id="UP000324222">
    <property type="component" value="Unassembled WGS sequence"/>
</dbReference>
<comment type="caution">
    <text evidence="2">The sequence shown here is derived from an EMBL/GenBank/DDBJ whole genome shotgun (WGS) entry which is preliminary data.</text>
</comment>
<dbReference type="AlphaFoldDB" id="A0A5B7GGG9"/>
<gene>
    <name evidence="2" type="ORF">E2C01_052024</name>
</gene>
<sequence>MGRETVELSLYPKLGYCHVDTPHPPTPPLPTSTLSPLRQPFPPTPHTAVLLPRALPPCRLN</sequence>
<protein>
    <submittedName>
        <fullName evidence="2">Uncharacterized protein</fullName>
    </submittedName>
</protein>
<proteinExistence type="predicted"/>
<dbReference type="EMBL" id="VSRR010015299">
    <property type="protein sequence ID" value="MPC58032.1"/>
    <property type="molecule type" value="Genomic_DNA"/>
</dbReference>